<evidence type="ECO:0000256" key="1">
    <source>
        <dbReference type="SAM" id="MobiDB-lite"/>
    </source>
</evidence>
<organism evidence="2 3">
    <name type="scientific">Fusarium oxysporum f. sp. raphani</name>
    <dbReference type="NCBI Taxonomy" id="96318"/>
    <lineage>
        <taxon>Eukaryota</taxon>
        <taxon>Fungi</taxon>
        <taxon>Dikarya</taxon>
        <taxon>Ascomycota</taxon>
        <taxon>Pezizomycotina</taxon>
        <taxon>Sordariomycetes</taxon>
        <taxon>Hypocreomycetidae</taxon>
        <taxon>Hypocreales</taxon>
        <taxon>Nectriaceae</taxon>
        <taxon>Fusarium</taxon>
        <taxon>Fusarium oxysporum species complex</taxon>
    </lineage>
</organism>
<gene>
    <name evidence="2" type="ORF">Forpi1262_v014266</name>
</gene>
<feature type="compositionally biased region" description="Basic and acidic residues" evidence="1">
    <location>
        <begin position="288"/>
        <end position="298"/>
    </location>
</feature>
<sequence length="323" mass="37073">MRLPTTKSLHRLSIENPWFAVDPLFWTSQHLRLLDCHFQHLDSALPPSSSSSIAADKNLIMHSRRLAKMNSPIVKSISVGHLLRCQDSPLEKVDDSAPFTFAGRAVHSPDCDVFQVSTTSTQQRPIVGYYHYDKVTRERQRVLRPRLHPGDGCNYPVSKMYQRKLRTVTPSLWFEDSYLVCVLLSLAQLQWRKPRKPRTPRPKAFSARLLVTNKSDTTLAHIFQADIPYELLEALNHPTLDMESFVWPTIQHIQVPFEPYASFAKRIIVQLVGYEYSSAVKPQPEVVQRGEKRKRDESDVVGQRRSVKSWDSMQPAAVSMANR</sequence>
<comment type="caution">
    <text evidence="2">The sequence shown here is derived from an EMBL/GenBank/DDBJ whole genome shotgun (WGS) entry which is preliminary data.</text>
</comment>
<dbReference type="AlphaFoldDB" id="A0A8J5PTE4"/>
<evidence type="ECO:0000313" key="2">
    <source>
        <dbReference type="EMBL" id="KAG7424509.1"/>
    </source>
</evidence>
<accession>A0A8J5PTE4</accession>
<reference evidence="2" key="1">
    <citation type="submission" date="2021-04" db="EMBL/GenBank/DDBJ databases">
        <title>First draft genome resource for Brassicaceae pathogens Fusarium oxysporum f. sp. raphani and Fusarium oxysporum f. sp. rapae.</title>
        <authorList>
            <person name="Asai S."/>
        </authorList>
    </citation>
    <scope>NUCLEOTIDE SEQUENCE</scope>
    <source>
        <strain evidence="2">Tf1262</strain>
    </source>
</reference>
<dbReference type="Proteomes" id="UP000693942">
    <property type="component" value="Unassembled WGS sequence"/>
</dbReference>
<evidence type="ECO:0000313" key="3">
    <source>
        <dbReference type="Proteomes" id="UP000693942"/>
    </source>
</evidence>
<feature type="region of interest" description="Disordered" evidence="1">
    <location>
        <begin position="284"/>
        <end position="323"/>
    </location>
</feature>
<protein>
    <submittedName>
        <fullName evidence="2">Uncharacterized protein</fullName>
    </submittedName>
</protein>
<dbReference type="EMBL" id="JAELUR010000013">
    <property type="protein sequence ID" value="KAG7424509.1"/>
    <property type="molecule type" value="Genomic_DNA"/>
</dbReference>
<proteinExistence type="predicted"/>
<name>A0A8J5PTE4_FUSOX</name>